<dbReference type="AlphaFoldDB" id="A0A7R8CSB4"/>
<evidence type="ECO:0000256" key="4">
    <source>
        <dbReference type="ARBA" id="ARBA00023157"/>
    </source>
</evidence>
<organism evidence="9 10">
    <name type="scientific">Lepeophtheirus salmonis</name>
    <name type="common">Salmon louse</name>
    <name type="synonym">Caligus salmonis</name>
    <dbReference type="NCBI Taxonomy" id="72036"/>
    <lineage>
        <taxon>Eukaryota</taxon>
        <taxon>Metazoa</taxon>
        <taxon>Ecdysozoa</taxon>
        <taxon>Arthropoda</taxon>
        <taxon>Crustacea</taxon>
        <taxon>Multicrustacea</taxon>
        <taxon>Hexanauplia</taxon>
        <taxon>Copepoda</taxon>
        <taxon>Siphonostomatoida</taxon>
        <taxon>Caligidae</taxon>
        <taxon>Lepeophtheirus</taxon>
    </lineage>
</organism>
<dbReference type="InterPro" id="IPR051940">
    <property type="entry name" value="Chitin_bind-dev_reg"/>
</dbReference>
<feature type="compositionally biased region" description="Basic and acidic residues" evidence="6">
    <location>
        <begin position="405"/>
        <end position="416"/>
    </location>
</feature>
<dbReference type="Gene3D" id="2.170.140.10">
    <property type="entry name" value="Chitin binding domain"/>
    <property type="match status" value="3"/>
</dbReference>
<feature type="region of interest" description="Disordered" evidence="6">
    <location>
        <begin position="254"/>
        <end position="423"/>
    </location>
</feature>
<protein>
    <submittedName>
        <fullName evidence="9">(salmon louse) hypothetical protein</fullName>
    </submittedName>
</protein>
<evidence type="ECO:0000256" key="6">
    <source>
        <dbReference type="SAM" id="MobiDB-lite"/>
    </source>
</evidence>
<feature type="domain" description="Chitin-binding type-2" evidence="8">
    <location>
        <begin position="35"/>
        <end position="93"/>
    </location>
</feature>
<feature type="chain" id="PRO_5043545965" evidence="7">
    <location>
        <begin position="21"/>
        <end position="423"/>
    </location>
</feature>
<dbReference type="EMBL" id="HG994583">
    <property type="protein sequence ID" value="CAF2915245.1"/>
    <property type="molecule type" value="Genomic_DNA"/>
</dbReference>
<dbReference type="PANTHER" id="PTHR23301">
    <property type="entry name" value="CHITIN BINDING PERITROPHIN-A"/>
    <property type="match status" value="1"/>
</dbReference>
<dbReference type="Proteomes" id="UP000675881">
    <property type="component" value="Chromosome 4"/>
</dbReference>
<proteinExistence type="predicted"/>
<evidence type="ECO:0000256" key="3">
    <source>
        <dbReference type="ARBA" id="ARBA00022737"/>
    </source>
</evidence>
<keyword evidence="5" id="KW-0325">Glycoprotein</keyword>
<dbReference type="SUPFAM" id="SSF57625">
    <property type="entry name" value="Invertebrate chitin-binding proteins"/>
    <property type="match status" value="3"/>
</dbReference>
<evidence type="ECO:0000256" key="7">
    <source>
        <dbReference type="SAM" id="SignalP"/>
    </source>
</evidence>
<dbReference type="GO" id="GO:0008061">
    <property type="term" value="F:chitin binding"/>
    <property type="evidence" value="ECO:0007669"/>
    <property type="project" value="UniProtKB-KW"/>
</dbReference>
<dbReference type="PROSITE" id="PS50940">
    <property type="entry name" value="CHIT_BIND_II"/>
    <property type="match status" value="3"/>
</dbReference>
<evidence type="ECO:0000256" key="2">
    <source>
        <dbReference type="ARBA" id="ARBA00022729"/>
    </source>
</evidence>
<sequence>MPNVLIQIHMICMFLGRVWTRSPSTAIPSQAQDVAQECPEENGYYADSVQCDRYYQCQDGQIYDKLCPDGLVFDESSTNFAKCSFQFSVDCTGRPELQPAQGYNACPRLNGYFPHEDPKVCDKFYFCVDGVANPITCPASLIFDPSKGQCAYSDQIERKGCSGQEVFHFECPSEGKFEHEHPRFPDPDDCQFFYICINGVNPRRNGCTDGLVFNKKSLACERPDNVEDECKTWYNETFLEVKVIRKNPNAILSAGERPGAQPPSFQDPRVGTGGAFPISPQAEPIENRPVGSRSRVRQRRPAARPVHQQAQEFEEEVPEGPPAFALNDQDSIQQFRRNHGFNNGGGNSRLTILQTPTNPLAPVESVTPIEEEDPSPPVPSRRQRPPHRRRPISQQRTSSPASRGGEGDNGGRRQEFDSFQARF</sequence>
<reference evidence="9" key="1">
    <citation type="submission" date="2021-02" db="EMBL/GenBank/DDBJ databases">
        <authorList>
            <person name="Bekaert M."/>
        </authorList>
    </citation>
    <scope>NUCLEOTIDE SEQUENCE</scope>
    <source>
        <strain evidence="9">IoA-00</strain>
    </source>
</reference>
<feature type="compositionally biased region" description="Basic residues" evidence="6">
    <location>
        <begin position="381"/>
        <end position="391"/>
    </location>
</feature>
<feature type="domain" description="Chitin-binding type-2" evidence="8">
    <location>
        <begin position="168"/>
        <end position="232"/>
    </location>
</feature>
<keyword evidence="3" id="KW-0677">Repeat</keyword>
<keyword evidence="4" id="KW-1015">Disulfide bond</keyword>
<dbReference type="InterPro" id="IPR002557">
    <property type="entry name" value="Chitin-bd_dom"/>
</dbReference>
<evidence type="ECO:0000313" key="10">
    <source>
        <dbReference type="Proteomes" id="UP000675881"/>
    </source>
</evidence>
<evidence type="ECO:0000259" key="8">
    <source>
        <dbReference type="PROSITE" id="PS50940"/>
    </source>
</evidence>
<keyword evidence="1" id="KW-0147">Chitin-binding</keyword>
<feature type="signal peptide" evidence="7">
    <location>
        <begin position="1"/>
        <end position="20"/>
    </location>
</feature>
<accession>A0A7R8CSB4</accession>
<name>A0A7R8CSB4_LEPSM</name>
<feature type="domain" description="Chitin-binding type-2" evidence="8">
    <location>
        <begin position="103"/>
        <end position="163"/>
    </location>
</feature>
<dbReference type="SMART" id="SM00494">
    <property type="entry name" value="ChtBD2"/>
    <property type="match status" value="3"/>
</dbReference>
<dbReference type="Pfam" id="PF01607">
    <property type="entry name" value="CBM_14"/>
    <property type="match status" value="3"/>
</dbReference>
<gene>
    <name evidence="9" type="ORF">LSAA_9318</name>
</gene>
<evidence type="ECO:0000313" key="9">
    <source>
        <dbReference type="EMBL" id="CAF2915245.1"/>
    </source>
</evidence>
<feature type="compositionally biased region" description="Polar residues" evidence="6">
    <location>
        <begin position="348"/>
        <end position="358"/>
    </location>
</feature>
<evidence type="ECO:0000256" key="5">
    <source>
        <dbReference type="ARBA" id="ARBA00023180"/>
    </source>
</evidence>
<keyword evidence="2 7" id="KW-0732">Signal</keyword>
<evidence type="ECO:0000256" key="1">
    <source>
        <dbReference type="ARBA" id="ARBA00022669"/>
    </source>
</evidence>
<keyword evidence="10" id="KW-1185">Reference proteome</keyword>
<dbReference type="GO" id="GO:0005576">
    <property type="term" value="C:extracellular region"/>
    <property type="evidence" value="ECO:0007669"/>
    <property type="project" value="InterPro"/>
</dbReference>
<dbReference type="InterPro" id="IPR036508">
    <property type="entry name" value="Chitin-bd_dom_sf"/>
</dbReference>
<dbReference type="PANTHER" id="PTHR23301:SF104">
    <property type="entry name" value="BCDNA.GH02976"/>
    <property type="match status" value="1"/>
</dbReference>
<dbReference type="OrthoDB" id="439917at2759"/>